<reference evidence="1 2" key="1">
    <citation type="submission" date="2014-07" db="EMBL/GenBank/DDBJ databases">
        <title>Whole Genome Sequence of the Amycolatopsis methanolica 239.</title>
        <authorList>
            <person name="Tang B."/>
        </authorList>
    </citation>
    <scope>NUCLEOTIDE SEQUENCE [LARGE SCALE GENOMIC DNA]</scope>
    <source>
        <strain evidence="1 2">239</strain>
    </source>
</reference>
<proteinExistence type="predicted"/>
<dbReference type="HOGENOM" id="CLU_1154511_0_0_11"/>
<dbReference type="Gene3D" id="3.30.460.10">
    <property type="entry name" value="Beta Polymerase, domain 2"/>
    <property type="match status" value="1"/>
</dbReference>
<name>A0A076N1Y4_AMYME</name>
<dbReference type="EMBL" id="CP009110">
    <property type="protein sequence ID" value="AIJ26843.1"/>
    <property type="molecule type" value="Genomic_DNA"/>
</dbReference>
<keyword evidence="2" id="KW-1185">Reference proteome</keyword>
<dbReference type="PATRIC" id="fig|1068978.7.peg.7250"/>
<dbReference type="KEGG" id="amq:AMETH_6751"/>
<evidence type="ECO:0008006" key="3">
    <source>
        <dbReference type="Google" id="ProtNLM"/>
    </source>
</evidence>
<dbReference type="AlphaFoldDB" id="A0A076N1Y4"/>
<dbReference type="Proteomes" id="UP000062973">
    <property type="component" value="Chromosome"/>
</dbReference>
<evidence type="ECO:0000313" key="2">
    <source>
        <dbReference type="Proteomes" id="UP000062973"/>
    </source>
</evidence>
<evidence type="ECO:0000313" key="1">
    <source>
        <dbReference type="EMBL" id="AIJ26843.1"/>
    </source>
</evidence>
<dbReference type="RefSeq" id="WP_017985617.1">
    <property type="nucleotide sequence ID" value="NZ_AQUL01000001.1"/>
</dbReference>
<dbReference type="SUPFAM" id="SSF81301">
    <property type="entry name" value="Nucleotidyltransferase"/>
    <property type="match status" value="1"/>
</dbReference>
<dbReference type="OrthoDB" id="5069422at2"/>
<protein>
    <recommendedName>
        <fullName evidence="3">Nucleotidyltransferase domain-containing protein</fullName>
    </recommendedName>
</protein>
<organism evidence="1 2">
    <name type="scientific">Amycolatopsis methanolica 239</name>
    <dbReference type="NCBI Taxonomy" id="1068978"/>
    <lineage>
        <taxon>Bacteria</taxon>
        <taxon>Bacillati</taxon>
        <taxon>Actinomycetota</taxon>
        <taxon>Actinomycetes</taxon>
        <taxon>Pseudonocardiales</taxon>
        <taxon>Pseudonocardiaceae</taxon>
        <taxon>Amycolatopsis</taxon>
        <taxon>Amycolatopsis methanolica group</taxon>
    </lineage>
</organism>
<dbReference type="InterPro" id="IPR043519">
    <property type="entry name" value="NT_sf"/>
</dbReference>
<dbReference type="STRING" id="1068978.AMETH_6751"/>
<dbReference type="eggNOG" id="COG1708">
    <property type="taxonomic scope" value="Bacteria"/>
</dbReference>
<sequence>MFTPDSRSRLRDSLIASARSDDRISGAALTGSASVGREDQWSDIDLALAVAADRDQVLMDWTDRMYRDHGAVHHLDLGVFRVFLLPDTLQVDIAFWPESEFGPTGPTFRTLLGKPNELPQVSPPAAEHLVGMAWLYALHARSSIARGRVWQAEYMISGARDEVLALACLRHGVRAVQGRGMDDLPSEVVAPFVEALVRSVEPAELRRAFGVVVELLIAEAGRVDVSLAARLSGPLRELVR</sequence>
<accession>A0A076N1Y4</accession>
<gene>
    <name evidence="1" type="ORF">AMETH_6751</name>
</gene>